<sequence length="565" mass="62101">MLGYICKYAPVEVFTSMGVEMKRIEPDVTSFTQADIKMHPNICSFAKGVLEDVLANDYEGVILTTCCDSIRRLYDVLREELPGRFVYMLDTPRTTKEAGVALYETRIRNMIKAYEEFSGKSFNEDDLARLLEPMTKDQTISIKKDRLNIGLIGARANETIVDILSAKGANIAFDLTCTGIMRKYLLEPGHVLEGYTRGLLSQFPCMRMEEAAGRDKLIDRFADSVDGVIYHTVQFCDNYSYEYAWLKKTVKSPMLLLETDYTRQSRGQILTRIEAFLESLRPVTPEHTAGGGSSQKAEKQISKGRDHKMYVMGIDSGSTSTNAVIMDADKKILASTVVRTGAKSADSAARALEEVLRAAGLSRSDLSYIVSTGYGRVSIDFADENVTEISCHGRGAHYFNPSIRTILDIGGQDSKAIHLNSSGEVTDFVMNDKCAAGTGRFLEMIARTLEIDISELGPAALNSTEEIEITSMCSVFAESEVISLIANNKEKPDIAWGVCKAIANKAYSLLKRVGMEKEFMMTGGVAKNPGVVKAVEERIGASLYICDEPEIVGAAGAALYAVDKL</sequence>
<comment type="caution">
    <text evidence="7">The sequence shown here is derived from an EMBL/GenBank/DDBJ whole genome shotgun (WGS) entry which is preliminary data.</text>
</comment>
<dbReference type="GO" id="GO:0046872">
    <property type="term" value="F:metal ion binding"/>
    <property type="evidence" value="ECO:0007669"/>
    <property type="project" value="UniProtKB-KW"/>
</dbReference>
<dbReference type="InterPro" id="IPR008275">
    <property type="entry name" value="CoA_E_activase_dom"/>
</dbReference>
<evidence type="ECO:0000259" key="6">
    <source>
        <dbReference type="Pfam" id="PF01869"/>
    </source>
</evidence>
<evidence type="ECO:0000256" key="5">
    <source>
        <dbReference type="ARBA" id="ARBA00023014"/>
    </source>
</evidence>
<dbReference type="Gene3D" id="3.30.420.40">
    <property type="match status" value="2"/>
</dbReference>
<keyword evidence="4" id="KW-0408">Iron</keyword>
<dbReference type="AlphaFoldDB" id="A0A9D1I5I9"/>
<dbReference type="Gene3D" id="3.40.50.11900">
    <property type="match status" value="1"/>
</dbReference>
<name>A0A9D1I5I9_9FIRM</name>
<evidence type="ECO:0000256" key="2">
    <source>
        <dbReference type="ARBA" id="ARBA00011738"/>
    </source>
</evidence>
<dbReference type="PANTHER" id="PTHR32329">
    <property type="entry name" value="BIFUNCTIONAL PROTEIN [INCLUDES 2-HYDROXYACYL-COA DEHYDRATASE (N-TER) AND ITS ACTIVATOR DOMAIN (C_TERM)-RELATED"/>
    <property type="match status" value="1"/>
</dbReference>
<dbReference type="Pfam" id="PF06050">
    <property type="entry name" value="HGD-D"/>
    <property type="match status" value="2"/>
</dbReference>
<evidence type="ECO:0000256" key="1">
    <source>
        <dbReference type="ARBA" id="ARBA00001966"/>
    </source>
</evidence>
<evidence type="ECO:0000256" key="4">
    <source>
        <dbReference type="ARBA" id="ARBA00023004"/>
    </source>
</evidence>
<organism evidence="7 8">
    <name type="scientific">Candidatus Fimisoma avicola</name>
    <dbReference type="NCBI Taxonomy" id="2840826"/>
    <lineage>
        <taxon>Bacteria</taxon>
        <taxon>Bacillati</taxon>
        <taxon>Bacillota</taxon>
        <taxon>Clostridia</taxon>
        <taxon>Eubacteriales</taxon>
        <taxon>Candidatus Fimisoma</taxon>
    </lineage>
</organism>
<dbReference type="InterPro" id="IPR002731">
    <property type="entry name" value="ATPase_BadF"/>
</dbReference>
<accession>A0A9D1I5I9</accession>
<reference evidence="7" key="1">
    <citation type="submission" date="2020-10" db="EMBL/GenBank/DDBJ databases">
        <authorList>
            <person name="Gilroy R."/>
        </authorList>
    </citation>
    <scope>NUCLEOTIDE SEQUENCE</scope>
    <source>
        <strain evidence="7">11300</strain>
    </source>
</reference>
<dbReference type="InterPro" id="IPR010327">
    <property type="entry name" value="FldB/FldC_alpha/beta"/>
</dbReference>
<comment type="subunit">
    <text evidence="2">Homodimer.</text>
</comment>
<evidence type="ECO:0000256" key="3">
    <source>
        <dbReference type="ARBA" id="ARBA00022723"/>
    </source>
</evidence>
<keyword evidence="3" id="KW-0479">Metal-binding</keyword>
<evidence type="ECO:0000313" key="7">
    <source>
        <dbReference type="EMBL" id="HIU28394.1"/>
    </source>
</evidence>
<dbReference type="InterPro" id="IPR051805">
    <property type="entry name" value="Dehydratase_Activator_Redct"/>
</dbReference>
<comment type="cofactor">
    <cofactor evidence="1">
        <name>[4Fe-4S] cluster</name>
        <dbReference type="ChEBI" id="CHEBI:49883"/>
    </cofactor>
</comment>
<evidence type="ECO:0000313" key="8">
    <source>
        <dbReference type="Proteomes" id="UP000824091"/>
    </source>
</evidence>
<dbReference type="Proteomes" id="UP000824091">
    <property type="component" value="Unassembled WGS sequence"/>
</dbReference>
<dbReference type="Pfam" id="PF01869">
    <property type="entry name" value="BcrAD_BadFG"/>
    <property type="match status" value="1"/>
</dbReference>
<protein>
    <submittedName>
        <fullName evidence="7">2-hydroxyacyl-CoA dehydratase</fullName>
    </submittedName>
</protein>
<feature type="domain" description="ATPase BadF/BadG/BcrA/BcrD type" evidence="6">
    <location>
        <begin position="313"/>
        <end position="561"/>
    </location>
</feature>
<dbReference type="GO" id="GO:0051536">
    <property type="term" value="F:iron-sulfur cluster binding"/>
    <property type="evidence" value="ECO:0007669"/>
    <property type="project" value="UniProtKB-KW"/>
</dbReference>
<dbReference type="InterPro" id="IPR043129">
    <property type="entry name" value="ATPase_NBD"/>
</dbReference>
<dbReference type="NCBIfam" id="TIGR00241">
    <property type="entry name" value="CoA_E_activ"/>
    <property type="match status" value="1"/>
</dbReference>
<reference evidence="7" key="2">
    <citation type="journal article" date="2021" name="PeerJ">
        <title>Extensive microbial diversity within the chicken gut microbiome revealed by metagenomics and culture.</title>
        <authorList>
            <person name="Gilroy R."/>
            <person name="Ravi A."/>
            <person name="Getino M."/>
            <person name="Pursley I."/>
            <person name="Horton D.L."/>
            <person name="Alikhan N.F."/>
            <person name="Baker D."/>
            <person name="Gharbi K."/>
            <person name="Hall N."/>
            <person name="Watson M."/>
            <person name="Adriaenssens E.M."/>
            <person name="Foster-Nyarko E."/>
            <person name="Jarju S."/>
            <person name="Secka A."/>
            <person name="Antonio M."/>
            <person name="Oren A."/>
            <person name="Chaudhuri R.R."/>
            <person name="La Ragione R."/>
            <person name="Hildebrand F."/>
            <person name="Pallen M.J."/>
        </authorList>
    </citation>
    <scope>NUCLEOTIDE SEQUENCE</scope>
    <source>
        <strain evidence="7">11300</strain>
    </source>
</reference>
<proteinExistence type="predicted"/>
<keyword evidence="5" id="KW-0411">Iron-sulfur</keyword>
<dbReference type="PANTHER" id="PTHR32329:SF2">
    <property type="entry name" value="BIFUNCTIONAL PROTEIN [INCLUDES 2-HYDROXYACYL-COA DEHYDRATASE (N-TER) AND ITS ACTIVATOR DOMAIN (C_TERM)"/>
    <property type="match status" value="1"/>
</dbReference>
<dbReference type="CDD" id="cd24036">
    <property type="entry name" value="ASKHA_NBD_BcrAD_BadFG_HgdC_HadI"/>
    <property type="match status" value="1"/>
</dbReference>
<gene>
    <name evidence="7" type="ORF">IAD16_08450</name>
</gene>
<dbReference type="SUPFAM" id="SSF53067">
    <property type="entry name" value="Actin-like ATPase domain"/>
    <property type="match status" value="1"/>
</dbReference>
<dbReference type="Gene3D" id="3.40.50.11890">
    <property type="match status" value="1"/>
</dbReference>
<dbReference type="FunFam" id="3.30.420.40:FF:000217">
    <property type="entry name" value="2-hydroxyisocaproyl-CoA dehydratase activator"/>
    <property type="match status" value="1"/>
</dbReference>
<dbReference type="EMBL" id="DVMO01000130">
    <property type="protein sequence ID" value="HIU28394.1"/>
    <property type="molecule type" value="Genomic_DNA"/>
</dbReference>